<dbReference type="InterPro" id="IPR036291">
    <property type="entry name" value="NAD(P)-bd_dom_sf"/>
</dbReference>
<dbReference type="PANTHER" id="PTHR44229:SF4">
    <property type="entry name" value="15-HYDROXYPROSTAGLANDIN DEHYDROGENASE [NAD(+)]"/>
    <property type="match status" value="1"/>
</dbReference>
<reference evidence="5" key="2">
    <citation type="submission" date="2020-11" db="EMBL/GenBank/DDBJ databases">
        <authorList>
            <consortium name="DOE Joint Genome Institute"/>
            <person name="Kuo A."/>
            <person name="Miyauchi S."/>
            <person name="Kiss E."/>
            <person name="Drula E."/>
            <person name="Kohler A."/>
            <person name="Sanchez-Garcia M."/>
            <person name="Andreopoulos B."/>
            <person name="Barry K.W."/>
            <person name="Bonito G."/>
            <person name="Buee M."/>
            <person name="Carver A."/>
            <person name="Chen C."/>
            <person name="Cichocki N."/>
            <person name="Clum A."/>
            <person name="Culley D."/>
            <person name="Crous P.W."/>
            <person name="Fauchery L."/>
            <person name="Girlanda M."/>
            <person name="Hayes R."/>
            <person name="Keri Z."/>
            <person name="Labutti K."/>
            <person name="Lipzen A."/>
            <person name="Lombard V."/>
            <person name="Magnuson J."/>
            <person name="Maillard F."/>
            <person name="Morin E."/>
            <person name="Murat C."/>
            <person name="Nolan M."/>
            <person name="Ohm R."/>
            <person name="Pangilinan J."/>
            <person name="Pereira M."/>
            <person name="Perotto S."/>
            <person name="Peter M."/>
            <person name="Riley R."/>
            <person name="Sitrit Y."/>
            <person name="Stielow B."/>
            <person name="Szollosi G."/>
            <person name="Zifcakova L."/>
            <person name="Stursova M."/>
            <person name="Spatafora J.W."/>
            <person name="Tedersoo L."/>
            <person name="Vaario L.-M."/>
            <person name="Yamada A."/>
            <person name="Yan M."/>
            <person name="Wang P."/>
            <person name="Xu J."/>
            <person name="Bruns T."/>
            <person name="Baldrian P."/>
            <person name="Vilgalys R."/>
            <person name="Henrissat B."/>
            <person name="Grigoriev I.V."/>
            <person name="Hibbett D."/>
            <person name="Nagy L.G."/>
            <person name="Martin F.M."/>
        </authorList>
    </citation>
    <scope>NUCLEOTIDE SEQUENCE</scope>
    <source>
        <strain evidence="5">UH-Tt-Lm1</strain>
    </source>
</reference>
<dbReference type="GO" id="GO:0016616">
    <property type="term" value="F:oxidoreductase activity, acting on the CH-OH group of donors, NAD or NADP as acceptor"/>
    <property type="evidence" value="ECO:0007669"/>
    <property type="project" value="TreeGrafter"/>
</dbReference>
<reference evidence="5" key="1">
    <citation type="journal article" date="2020" name="Nat. Commun.">
        <title>Large-scale genome sequencing of mycorrhizal fungi provides insights into the early evolution of symbiotic traits.</title>
        <authorList>
            <person name="Miyauchi S."/>
            <person name="Kiss E."/>
            <person name="Kuo A."/>
            <person name="Drula E."/>
            <person name="Kohler A."/>
            <person name="Sanchez-Garcia M."/>
            <person name="Morin E."/>
            <person name="Andreopoulos B."/>
            <person name="Barry K.W."/>
            <person name="Bonito G."/>
            <person name="Buee M."/>
            <person name="Carver A."/>
            <person name="Chen C."/>
            <person name="Cichocki N."/>
            <person name="Clum A."/>
            <person name="Culley D."/>
            <person name="Crous P.W."/>
            <person name="Fauchery L."/>
            <person name="Girlanda M."/>
            <person name="Hayes R.D."/>
            <person name="Keri Z."/>
            <person name="LaButti K."/>
            <person name="Lipzen A."/>
            <person name="Lombard V."/>
            <person name="Magnuson J."/>
            <person name="Maillard F."/>
            <person name="Murat C."/>
            <person name="Nolan M."/>
            <person name="Ohm R.A."/>
            <person name="Pangilinan J."/>
            <person name="Pereira M.F."/>
            <person name="Perotto S."/>
            <person name="Peter M."/>
            <person name="Pfister S."/>
            <person name="Riley R."/>
            <person name="Sitrit Y."/>
            <person name="Stielow J.B."/>
            <person name="Szollosi G."/>
            <person name="Zifcakova L."/>
            <person name="Stursova M."/>
            <person name="Spatafora J.W."/>
            <person name="Tedersoo L."/>
            <person name="Vaario L.M."/>
            <person name="Yamada A."/>
            <person name="Yan M."/>
            <person name="Wang P."/>
            <person name="Xu J."/>
            <person name="Bruns T."/>
            <person name="Baldrian P."/>
            <person name="Vilgalys R."/>
            <person name="Dunand C."/>
            <person name="Henrissat B."/>
            <person name="Grigoriev I.V."/>
            <person name="Hibbett D."/>
            <person name="Nagy L.G."/>
            <person name="Martin F.M."/>
        </authorList>
    </citation>
    <scope>NUCLEOTIDE SEQUENCE</scope>
    <source>
        <strain evidence="5">UH-Tt-Lm1</strain>
    </source>
</reference>
<evidence type="ECO:0000313" key="5">
    <source>
        <dbReference type="EMBL" id="KAF9781399.1"/>
    </source>
</evidence>
<dbReference type="EMBL" id="WIUZ02000014">
    <property type="protein sequence ID" value="KAF9781399.1"/>
    <property type="molecule type" value="Genomic_DNA"/>
</dbReference>
<gene>
    <name evidence="5" type="ORF">BJ322DRAFT_1080841</name>
</gene>
<comment type="similarity">
    <text evidence="1 4">Belongs to the short-chain dehydrogenases/reductases (SDR) family.</text>
</comment>
<accession>A0A9P6HAY3</accession>
<evidence type="ECO:0000256" key="2">
    <source>
        <dbReference type="ARBA" id="ARBA00022857"/>
    </source>
</evidence>
<dbReference type="Gene3D" id="3.40.50.720">
    <property type="entry name" value="NAD(P)-binding Rossmann-like Domain"/>
    <property type="match status" value="1"/>
</dbReference>
<keyword evidence="6" id="KW-1185">Reference proteome</keyword>
<dbReference type="InterPro" id="IPR002347">
    <property type="entry name" value="SDR_fam"/>
</dbReference>
<dbReference type="PRINTS" id="PR00081">
    <property type="entry name" value="GDHRDH"/>
</dbReference>
<dbReference type="Pfam" id="PF00106">
    <property type="entry name" value="adh_short"/>
    <property type="match status" value="1"/>
</dbReference>
<dbReference type="PROSITE" id="PS00061">
    <property type="entry name" value="ADH_SHORT"/>
    <property type="match status" value="1"/>
</dbReference>
<sequence>MTSLNDEQLVQYGERSRGKVVLITGAAAGIGKETALVFAQFEAKLVLGDLNGAGIDEVVAQIKKSGGQAVGQKCDVTNWDSQLALFELGISTFGAIDVVVANAGITENGVFYSSQVVDGKPQKPSTATLDVNINGVIYSISLALHYLDLNRASPSDLKAIVVMGSMASWMSIPTAPMYSASKHAVLGFARSVAVTVKSRNIRVNVIHPFFSATGILNTVNRLFLAGLPMVPVHRIAITTLYAATHPDLETTGSVFTLIDDGPILHLENEIIKGGVYDIVSNRAAQLSGTITYLRVGVDVAKILAPKVLKVAVPVGLAALAYSFT</sequence>
<dbReference type="PRINTS" id="PR00080">
    <property type="entry name" value="SDRFAMILY"/>
</dbReference>
<dbReference type="OrthoDB" id="5371740at2759"/>
<comment type="caution">
    <text evidence="5">The sequence shown here is derived from an EMBL/GenBank/DDBJ whole genome shotgun (WGS) entry which is preliminary data.</text>
</comment>
<evidence type="ECO:0000256" key="3">
    <source>
        <dbReference type="ARBA" id="ARBA00023002"/>
    </source>
</evidence>
<keyword evidence="2" id="KW-0521">NADP</keyword>
<protein>
    <submittedName>
        <fullName evidence="5">NAD(P)-binding protein</fullName>
    </submittedName>
</protein>
<name>A0A9P6HAY3_9AGAM</name>
<keyword evidence="3" id="KW-0560">Oxidoreductase</keyword>
<dbReference type="PANTHER" id="PTHR44229">
    <property type="entry name" value="15-HYDROXYPROSTAGLANDIN DEHYDROGENASE [NAD(+)]"/>
    <property type="match status" value="1"/>
</dbReference>
<dbReference type="AlphaFoldDB" id="A0A9P6HAY3"/>
<dbReference type="InterPro" id="IPR020904">
    <property type="entry name" value="Sc_DH/Rdtase_CS"/>
</dbReference>
<dbReference type="GO" id="GO:0005737">
    <property type="term" value="C:cytoplasm"/>
    <property type="evidence" value="ECO:0007669"/>
    <property type="project" value="TreeGrafter"/>
</dbReference>
<proteinExistence type="inferred from homology"/>
<organism evidence="5 6">
    <name type="scientific">Thelephora terrestris</name>
    <dbReference type="NCBI Taxonomy" id="56493"/>
    <lineage>
        <taxon>Eukaryota</taxon>
        <taxon>Fungi</taxon>
        <taxon>Dikarya</taxon>
        <taxon>Basidiomycota</taxon>
        <taxon>Agaricomycotina</taxon>
        <taxon>Agaricomycetes</taxon>
        <taxon>Thelephorales</taxon>
        <taxon>Thelephoraceae</taxon>
        <taxon>Thelephora</taxon>
    </lineage>
</organism>
<dbReference type="Proteomes" id="UP000736335">
    <property type="component" value="Unassembled WGS sequence"/>
</dbReference>
<evidence type="ECO:0000313" key="6">
    <source>
        <dbReference type="Proteomes" id="UP000736335"/>
    </source>
</evidence>
<evidence type="ECO:0000256" key="4">
    <source>
        <dbReference type="RuleBase" id="RU000363"/>
    </source>
</evidence>
<dbReference type="SUPFAM" id="SSF51735">
    <property type="entry name" value="NAD(P)-binding Rossmann-fold domains"/>
    <property type="match status" value="1"/>
</dbReference>
<evidence type="ECO:0000256" key="1">
    <source>
        <dbReference type="ARBA" id="ARBA00006484"/>
    </source>
</evidence>